<feature type="region of interest" description="Disordered" evidence="1">
    <location>
        <begin position="169"/>
        <end position="193"/>
    </location>
</feature>
<dbReference type="PANTHER" id="PTHR24348">
    <property type="entry name" value="SERINE/THREONINE-PROTEIN KINASE UNC-51-RELATED"/>
    <property type="match status" value="1"/>
</dbReference>
<dbReference type="GO" id="GO:0005524">
    <property type="term" value="F:ATP binding"/>
    <property type="evidence" value="ECO:0007669"/>
    <property type="project" value="InterPro"/>
</dbReference>
<dbReference type="InterPro" id="IPR011009">
    <property type="entry name" value="Kinase-like_dom_sf"/>
</dbReference>
<feature type="region of interest" description="Disordered" evidence="1">
    <location>
        <begin position="1"/>
        <end position="148"/>
    </location>
</feature>
<dbReference type="Gene3D" id="1.10.510.10">
    <property type="entry name" value="Transferase(Phosphotransferase) domain 1"/>
    <property type="match status" value="1"/>
</dbReference>
<name>J0N574_9ACTO</name>
<feature type="compositionally biased region" description="Polar residues" evidence="1">
    <location>
        <begin position="449"/>
        <end position="460"/>
    </location>
</feature>
<dbReference type="PANTHER" id="PTHR24348:SF68">
    <property type="entry name" value="SERINE_THREONINE-PROTEIN KINASE ATG1C"/>
    <property type="match status" value="1"/>
</dbReference>
<feature type="compositionally biased region" description="Polar residues" evidence="1">
    <location>
        <begin position="178"/>
        <end position="189"/>
    </location>
</feature>
<feature type="domain" description="Protein kinase" evidence="2">
    <location>
        <begin position="197"/>
        <end position="469"/>
    </location>
</feature>
<feature type="compositionally biased region" description="Polar residues" evidence="1">
    <location>
        <begin position="90"/>
        <end position="107"/>
    </location>
</feature>
<dbReference type="GO" id="GO:0004674">
    <property type="term" value="F:protein serine/threonine kinase activity"/>
    <property type="evidence" value="ECO:0007669"/>
    <property type="project" value="InterPro"/>
</dbReference>
<proteinExistence type="predicted"/>
<dbReference type="AlphaFoldDB" id="J0N574"/>
<protein>
    <submittedName>
        <fullName evidence="3">Kinase domain protein</fullName>
    </submittedName>
</protein>
<dbReference type="InterPro" id="IPR000719">
    <property type="entry name" value="Prot_kinase_dom"/>
</dbReference>
<evidence type="ECO:0000259" key="2">
    <source>
        <dbReference type="PROSITE" id="PS50011"/>
    </source>
</evidence>
<dbReference type="SMART" id="SM00220">
    <property type="entry name" value="S_TKc"/>
    <property type="match status" value="1"/>
</dbReference>
<dbReference type="Proteomes" id="UP000002941">
    <property type="component" value="Unassembled WGS sequence"/>
</dbReference>
<reference evidence="3 4" key="1">
    <citation type="submission" date="2012-05" db="EMBL/GenBank/DDBJ databases">
        <authorList>
            <person name="Harkins D.M."/>
            <person name="Madupu R."/>
            <person name="Durkin A.S."/>
            <person name="Torralba M."/>
            <person name="Methe B."/>
            <person name="Sutton G.G."/>
            <person name="Nelson K.E."/>
        </authorList>
    </citation>
    <scope>NUCLEOTIDE SEQUENCE [LARGE SCALE GENOMIC DNA]</scope>
    <source>
        <strain evidence="3 4">F0489</strain>
    </source>
</reference>
<feature type="region of interest" description="Disordered" evidence="1">
    <location>
        <begin position="401"/>
        <end position="549"/>
    </location>
</feature>
<dbReference type="EMBL" id="AKFT01000175">
    <property type="protein sequence ID" value="EJF39582.1"/>
    <property type="molecule type" value="Genomic_DNA"/>
</dbReference>
<feature type="compositionally biased region" description="Low complexity" evidence="1">
    <location>
        <begin position="125"/>
        <end position="142"/>
    </location>
</feature>
<evidence type="ECO:0000313" key="4">
    <source>
        <dbReference type="Proteomes" id="UP000002941"/>
    </source>
</evidence>
<dbReference type="PROSITE" id="PS50011">
    <property type="entry name" value="PROTEIN_KINASE_DOM"/>
    <property type="match status" value="1"/>
</dbReference>
<dbReference type="eggNOG" id="COG0515">
    <property type="taxonomic scope" value="Bacteria"/>
</dbReference>
<dbReference type="CDD" id="cd14014">
    <property type="entry name" value="STKc_PknB_like"/>
    <property type="match status" value="1"/>
</dbReference>
<feature type="compositionally biased region" description="Basic residues" evidence="1">
    <location>
        <begin position="404"/>
        <end position="417"/>
    </location>
</feature>
<dbReference type="GO" id="GO:0005737">
    <property type="term" value="C:cytoplasm"/>
    <property type="evidence" value="ECO:0007669"/>
    <property type="project" value="TreeGrafter"/>
</dbReference>
<feature type="compositionally biased region" description="Polar residues" evidence="1">
    <location>
        <begin position="480"/>
        <end position="490"/>
    </location>
</feature>
<evidence type="ECO:0000256" key="1">
    <source>
        <dbReference type="SAM" id="MobiDB-lite"/>
    </source>
</evidence>
<dbReference type="InterPro" id="IPR008271">
    <property type="entry name" value="Ser/Thr_kinase_AS"/>
</dbReference>
<accession>J0N574</accession>
<dbReference type="InterPro" id="IPR045269">
    <property type="entry name" value="Atg1-like"/>
</dbReference>
<organism evidence="3 4">
    <name type="scientific">Actinomyces massiliensis F0489</name>
    <dbReference type="NCBI Taxonomy" id="1125718"/>
    <lineage>
        <taxon>Bacteria</taxon>
        <taxon>Bacillati</taxon>
        <taxon>Actinomycetota</taxon>
        <taxon>Actinomycetes</taxon>
        <taxon>Actinomycetales</taxon>
        <taxon>Actinomycetaceae</taxon>
        <taxon>Actinomyces</taxon>
    </lineage>
</organism>
<feature type="compositionally biased region" description="Basic residues" evidence="1">
    <location>
        <begin position="26"/>
        <end position="47"/>
    </location>
</feature>
<feature type="compositionally biased region" description="Polar residues" evidence="1">
    <location>
        <begin position="418"/>
        <end position="428"/>
    </location>
</feature>
<dbReference type="Pfam" id="PF00069">
    <property type="entry name" value="Pkinase"/>
    <property type="match status" value="1"/>
</dbReference>
<dbReference type="SUPFAM" id="SSF56112">
    <property type="entry name" value="Protein kinase-like (PK-like)"/>
    <property type="match status" value="1"/>
</dbReference>
<evidence type="ECO:0000313" key="3">
    <source>
        <dbReference type="EMBL" id="EJF39582.1"/>
    </source>
</evidence>
<feature type="compositionally biased region" description="Basic residues" evidence="1">
    <location>
        <begin position="56"/>
        <end position="68"/>
    </location>
</feature>
<feature type="compositionally biased region" description="Basic residues" evidence="1">
    <location>
        <begin position="539"/>
        <end position="549"/>
    </location>
</feature>
<sequence length="549" mass="59612">MTPRTHRTISPAPRPSSRRVGAQRSTRWRARTARRRRRRRSARRFRSHVLVNRSASRFHSRPRIRPHRDRLASRSPRARTIGRRRREQPQAATSSHEQSSAVTSRITSDLVARTAPDPGGPDPAGPAAAPGGPAAAPSGSGSLAISVHPTSPITSSELFRLLHVSRPLRPTPRRIRQTLMTETPSSTPSPRHLGNSYVLEEQIGSGAQGEVWKGRAKDSPQPLAFKILHTAITTESSVIDAFLKERTALKKASGPNVIEVHDIVVERNTLGLVMDYADGGSLRDIIRSQGSLPPHEVARIGSHMASGIMAVHNAGIIHRDIKPENVLIDSSTSPSTPKIADFGIASICDSTSATRTAAGAGTPLVHGAGSQRRIQVLPRHRCLLAGNRAVRDGLWGHPVQRTLQLRHRSPRSNRPHTSHWNSRLTLGSPQHDAGQESGCASPDRRGETESGSPRTRTHGNPRSARPEFFPLHARDVGRARTSQPAGQSSESGERGNPRRIASGHLAAPAERRARIPRAPRGIPGIPDTPGIPGPWGAPLRHRHPGARVR</sequence>
<dbReference type="PROSITE" id="PS00108">
    <property type="entry name" value="PROTEIN_KINASE_ST"/>
    <property type="match status" value="1"/>
</dbReference>
<dbReference type="PATRIC" id="fig|1125718.3.peg.2150"/>
<comment type="caution">
    <text evidence="3">The sequence shown here is derived from an EMBL/GenBank/DDBJ whole genome shotgun (WGS) entry which is preliminary data.</text>
</comment>
<keyword evidence="3" id="KW-0418">Kinase</keyword>
<feature type="compositionally biased region" description="Low complexity" evidence="1">
    <location>
        <begin position="516"/>
        <end position="536"/>
    </location>
</feature>
<keyword evidence="4" id="KW-1185">Reference proteome</keyword>
<feature type="compositionally biased region" description="Basic residues" evidence="1">
    <location>
        <begin position="76"/>
        <end position="86"/>
    </location>
</feature>
<gene>
    <name evidence="3" type="ORF">HMPREF1318_1751</name>
</gene>
<keyword evidence="3" id="KW-0808">Transferase</keyword>